<dbReference type="PANTHER" id="PTHR35797">
    <property type="entry name" value="PROTEASE-RELATED"/>
    <property type="match status" value="1"/>
</dbReference>
<sequence length="348" mass="36555">MTGRRPIDLVLFLIVAFGASWLIALPLWLGQGLATPLFPVVAAAMMFTPSLGVAAVWLRNRVPAKEWARRTGLGLGPRRGRTVALTAAVWIGTPVLIAVAVGISVALGLLRLDLSGLSLFGETLRQAGVTPPADLRVVAAAQLAAAMLAGPVLNAIPALGEEWGWRGWLLPTLVDRHGRRAALVSSGVIWGLWHSPLTLLGYNYPSLGPWAALYFTGFCVLAGLVLGWLRLRSESVWPAVVGHGALNAVAPALLLLGDADAVPNPVLAGITGLAGWVLLAVLAFLLFRLGRLEPRSRPGRGATGEAAYRADRGTEGDGRSGDRQAGADQQTRPELQSRRGEAGGQGAD</sequence>
<dbReference type="Pfam" id="PF02517">
    <property type="entry name" value="Rce1-like"/>
    <property type="match status" value="1"/>
</dbReference>
<keyword evidence="4" id="KW-0378">Hydrolase</keyword>
<keyword evidence="4" id="KW-0645">Protease</keyword>
<dbReference type="EMBL" id="JACHIU010000001">
    <property type="protein sequence ID" value="MBB6472143.1"/>
    <property type="molecule type" value="Genomic_DNA"/>
</dbReference>
<keyword evidence="2" id="KW-0472">Membrane</keyword>
<feature type="transmembrane region" description="Helical" evidence="2">
    <location>
        <begin position="236"/>
        <end position="254"/>
    </location>
</feature>
<dbReference type="GO" id="GO:0004175">
    <property type="term" value="F:endopeptidase activity"/>
    <property type="evidence" value="ECO:0007669"/>
    <property type="project" value="UniProtKB-ARBA"/>
</dbReference>
<dbReference type="PANTHER" id="PTHR35797:SF1">
    <property type="entry name" value="PROTEASE"/>
    <property type="match status" value="1"/>
</dbReference>
<feature type="transmembrane region" description="Helical" evidence="2">
    <location>
        <begin position="41"/>
        <end position="62"/>
    </location>
</feature>
<organism evidence="4 5">
    <name type="scientific">Sphaerisporangium rubeum</name>
    <dbReference type="NCBI Taxonomy" id="321317"/>
    <lineage>
        <taxon>Bacteria</taxon>
        <taxon>Bacillati</taxon>
        <taxon>Actinomycetota</taxon>
        <taxon>Actinomycetes</taxon>
        <taxon>Streptosporangiales</taxon>
        <taxon>Streptosporangiaceae</taxon>
        <taxon>Sphaerisporangium</taxon>
    </lineage>
</organism>
<proteinExistence type="predicted"/>
<dbReference type="AlphaFoldDB" id="A0A7X0M4Z6"/>
<evidence type="ECO:0000256" key="2">
    <source>
        <dbReference type="SAM" id="Phobius"/>
    </source>
</evidence>
<feature type="transmembrane region" description="Helical" evidence="2">
    <location>
        <begin position="181"/>
        <end position="204"/>
    </location>
</feature>
<dbReference type="InterPro" id="IPR003675">
    <property type="entry name" value="Rce1/LyrA-like_dom"/>
</dbReference>
<accession>A0A7X0M4Z6</accession>
<feature type="transmembrane region" description="Helical" evidence="2">
    <location>
        <begin position="266"/>
        <end position="287"/>
    </location>
</feature>
<reference evidence="4 5" key="1">
    <citation type="submission" date="2020-08" db="EMBL/GenBank/DDBJ databases">
        <title>Sequencing the genomes of 1000 actinobacteria strains.</title>
        <authorList>
            <person name="Klenk H.-P."/>
        </authorList>
    </citation>
    <scope>NUCLEOTIDE SEQUENCE [LARGE SCALE GENOMIC DNA]</scope>
    <source>
        <strain evidence="4 5">DSM 44936</strain>
    </source>
</reference>
<evidence type="ECO:0000256" key="1">
    <source>
        <dbReference type="SAM" id="MobiDB-lite"/>
    </source>
</evidence>
<feature type="domain" description="CAAX prenyl protease 2/Lysostaphin resistance protein A-like" evidence="3">
    <location>
        <begin position="148"/>
        <end position="249"/>
    </location>
</feature>
<feature type="compositionally biased region" description="Basic and acidic residues" evidence="1">
    <location>
        <begin position="308"/>
        <end position="322"/>
    </location>
</feature>
<dbReference type="GO" id="GO:0080120">
    <property type="term" value="P:CAAX-box protein maturation"/>
    <property type="evidence" value="ECO:0007669"/>
    <property type="project" value="UniProtKB-ARBA"/>
</dbReference>
<protein>
    <submittedName>
        <fullName evidence="4">Membrane protease YdiL (CAAX protease family)</fullName>
    </submittedName>
</protein>
<dbReference type="InterPro" id="IPR042150">
    <property type="entry name" value="MmRce1-like"/>
</dbReference>
<keyword evidence="5" id="KW-1185">Reference proteome</keyword>
<evidence type="ECO:0000313" key="5">
    <source>
        <dbReference type="Proteomes" id="UP000555564"/>
    </source>
</evidence>
<keyword evidence="2" id="KW-0812">Transmembrane</keyword>
<feature type="region of interest" description="Disordered" evidence="1">
    <location>
        <begin position="297"/>
        <end position="348"/>
    </location>
</feature>
<feature type="transmembrane region" description="Helical" evidence="2">
    <location>
        <begin position="210"/>
        <end position="229"/>
    </location>
</feature>
<gene>
    <name evidence="4" type="ORF">BJ992_001574</name>
</gene>
<dbReference type="Proteomes" id="UP000555564">
    <property type="component" value="Unassembled WGS sequence"/>
</dbReference>
<name>A0A7X0M4Z6_9ACTN</name>
<feature type="transmembrane region" description="Helical" evidence="2">
    <location>
        <begin position="139"/>
        <end position="160"/>
    </location>
</feature>
<evidence type="ECO:0000259" key="3">
    <source>
        <dbReference type="Pfam" id="PF02517"/>
    </source>
</evidence>
<dbReference type="RefSeq" id="WP_343072545.1">
    <property type="nucleotide sequence ID" value="NZ_BAAALO010000017.1"/>
</dbReference>
<keyword evidence="2" id="KW-1133">Transmembrane helix</keyword>
<feature type="transmembrane region" description="Helical" evidence="2">
    <location>
        <begin position="7"/>
        <end position="29"/>
    </location>
</feature>
<comment type="caution">
    <text evidence="4">The sequence shown here is derived from an EMBL/GenBank/DDBJ whole genome shotgun (WGS) entry which is preliminary data.</text>
</comment>
<feature type="transmembrane region" description="Helical" evidence="2">
    <location>
        <begin position="83"/>
        <end position="110"/>
    </location>
</feature>
<dbReference type="GO" id="GO:0006508">
    <property type="term" value="P:proteolysis"/>
    <property type="evidence" value="ECO:0007669"/>
    <property type="project" value="UniProtKB-KW"/>
</dbReference>
<evidence type="ECO:0000313" key="4">
    <source>
        <dbReference type="EMBL" id="MBB6472143.1"/>
    </source>
</evidence>